<evidence type="ECO:0000313" key="2">
    <source>
        <dbReference type="EMBL" id="MCE5168791.1"/>
    </source>
</evidence>
<protein>
    <submittedName>
        <fullName evidence="2">Uncharacterized protein</fullName>
    </submittedName>
</protein>
<gene>
    <name evidence="2" type="ORF">LQV63_05635</name>
</gene>
<feature type="region of interest" description="Disordered" evidence="1">
    <location>
        <begin position="1"/>
        <end position="33"/>
    </location>
</feature>
<accession>A0ABS8YA69</accession>
<dbReference type="RefSeq" id="WP_233695971.1">
    <property type="nucleotide sequence ID" value="NZ_JAJNBZ010000003.1"/>
</dbReference>
<dbReference type="Proteomes" id="UP001199916">
    <property type="component" value="Unassembled WGS sequence"/>
</dbReference>
<proteinExistence type="predicted"/>
<dbReference type="EMBL" id="JAJNBZ010000003">
    <property type="protein sequence ID" value="MCE5168791.1"/>
    <property type="molecule type" value="Genomic_DNA"/>
</dbReference>
<comment type="caution">
    <text evidence="2">The sequence shown here is derived from an EMBL/GenBank/DDBJ whole genome shotgun (WGS) entry which is preliminary data.</text>
</comment>
<keyword evidence="3" id="KW-1185">Reference proteome</keyword>
<reference evidence="2 3" key="1">
    <citation type="submission" date="2021-11" db="EMBL/GenBank/DDBJ databases">
        <title>Draft genome sequence of Paenibacillus profundus YoMME, a new Gram-positive bacteria with exoelectrogenic properties.</title>
        <authorList>
            <person name="Hubenova Y."/>
            <person name="Hubenova E."/>
            <person name="Manasiev Y."/>
            <person name="Peykov S."/>
            <person name="Mitov M."/>
        </authorList>
    </citation>
    <scope>NUCLEOTIDE SEQUENCE [LARGE SCALE GENOMIC DNA]</scope>
    <source>
        <strain evidence="2 3">YoMME</strain>
    </source>
</reference>
<evidence type="ECO:0000256" key="1">
    <source>
        <dbReference type="SAM" id="MobiDB-lite"/>
    </source>
</evidence>
<evidence type="ECO:0000313" key="3">
    <source>
        <dbReference type="Proteomes" id="UP001199916"/>
    </source>
</evidence>
<name>A0ABS8YA69_9BACL</name>
<organism evidence="2 3">
    <name type="scientific">Paenibacillus profundus</name>
    <dbReference type="NCBI Taxonomy" id="1173085"/>
    <lineage>
        <taxon>Bacteria</taxon>
        <taxon>Bacillati</taxon>
        <taxon>Bacillota</taxon>
        <taxon>Bacilli</taxon>
        <taxon>Bacillales</taxon>
        <taxon>Paenibacillaceae</taxon>
        <taxon>Paenibacillus</taxon>
    </lineage>
</organism>
<sequence length="50" mass="5474">MTVNQSGHWGMPPSEGRGEWSKGGVGANHRQSVSTITRMEQFVNAAEPYL</sequence>